<sequence>MRTNVDINDELIAKAQKLGNIKTKKAVIEEALKLYVTIENQKKLAELWGKVELDDKAFE</sequence>
<reference evidence="2 3" key="1">
    <citation type="submission" date="2019-08" db="EMBL/GenBank/DDBJ databases">
        <title>Comparative genome analysis confer to the adaptation heavy metal polluted environment.</title>
        <authorList>
            <person name="Li Y."/>
        </authorList>
    </citation>
    <scope>NUCLEOTIDE SEQUENCE [LARGE SCALE GENOMIC DNA]</scope>
    <source>
        <strain evidence="2">P1</strain>
        <strain evidence="1 3">P2</strain>
    </source>
</reference>
<dbReference type="InterPro" id="IPR019239">
    <property type="entry name" value="VapB_antitoxin"/>
</dbReference>
<dbReference type="EMBL" id="CP043450">
    <property type="protein sequence ID" value="QEM12141.1"/>
    <property type="molecule type" value="Genomic_DNA"/>
</dbReference>
<dbReference type="Pfam" id="PF09957">
    <property type="entry name" value="VapB_antitoxin"/>
    <property type="match status" value="1"/>
</dbReference>
<evidence type="ECO:0000313" key="3">
    <source>
        <dbReference type="Proteomes" id="UP000250557"/>
    </source>
</evidence>
<evidence type="ECO:0000313" key="2">
    <source>
        <dbReference type="EMBL" id="QEM12141.1"/>
    </source>
</evidence>
<gene>
    <name evidence="2" type="ORF">DEO27_019620</name>
    <name evidence="1" type="ORF">DIU31_032730</name>
</gene>
<dbReference type="RefSeq" id="WP_091166939.1">
    <property type="nucleotide sequence ID" value="NZ_CP043450.1"/>
</dbReference>
<dbReference type="KEGG" id="mrub:DEO27_019620"/>
<dbReference type="Proteomes" id="UP000251402">
    <property type="component" value="Chromosome"/>
</dbReference>
<evidence type="ECO:0000313" key="4">
    <source>
        <dbReference type="Proteomes" id="UP000251402"/>
    </source>
</evidence>
<protein>
    <submittedName>
        <fullName evidence="2">Type II toxin-antitoxin system VapB family antitoxin</fullName>
    </submittedName>
</protein>
<accession>A0A364VY02</accession>
<dbReference type="AlphaFoldDB" id="A0A364VY02"/>
<organism evidence="2 4">
    <name type="scientific">Mucilaginibacter rubeus</name>
    <dbReference type="NCBI Taxonomy" id="2027860"/>
    <lineage>
        <taxon>Bacteria</taxon>
        <taxon>Pseudomonadati</taxon>
        <taxon>Bacteroidota</taxon>
        <taxon>Sphingobacteriia</taxon>
        <taxon>Sphingobacteriales</taxon>
        <taxon>Sphingobacteriaceae</taxon>
        <taxon>Mucilaginibacter</taxon>
    </lineage>
</organism>
<name>A0A364VY02_9SPHI</name>
<evidence type="ECO:0000313" key="1">
    <source>
        <dbReference type="EMBL" id="QEM08039.1"/>
    </source>
</evidence>
<dbReference type="Proteomes" id="UP000250557">
    <property type="component" value="Chromosome"/>
</dbReference>
<dbReference type="EMBL" id="CP043451">
    <property type="protein sequence ID" value="QEM08039.1"/>
    <property type="molecule type" value="Genomic_DNA"/>
</dbReference>
<dbReference type="OrthoDB" id="9805830at2"/>
<proteinExistence type="predicted"/>
<keyword evidence="4" id="KW-1185">Reference proteome</keyword>